<dbReference type="Gene3D" id="1.10.260.40">
    <property type="entry name" value="lambda repressor-like DNA-binding domains"/>
    <property type="match status" value="1"/>
</dbReference>
<comment type="caution">
    <text evidence="2">The sequence shown here is derived from an EMBL/GenBank/DDBJ whole genome shotgun (WGS) entry which is preliminary data.</text>
</comment>
<keyword evidence="3" id="KW-1185">Reference proteome</keyword>
<dbReference type="SUPFAM" id="SSF47413">
    <property type="entry name" value="lambda repressor-like DNA-binding domains"/>
    <property type="match status" value="1"/>
</dbReference>
<dbReference type="GO" id="GO:0003677">
    <property type="term" value="F:DNA binding"/>
    <property type="evidence" value="ECO:0007669"/>
    <property type="project" value="InterPro"/>
</dbReference>
<reference evidence="3" key="1">
    <citation type="submission" date="2018-11" db="EMBL/GenBank/DDBJ databases">
        <title>Chitinophaga lutea sp.nov., isolate from arsenic contaminated soil.</title>
        <authorList>
            <person name="Zong Y."/>
        </authorList>
    </citation>
    <scope>NUCLEOTIDE SEQUENCE [LARGE SCALE GENOMIC DNA]</scope>
    <source>
        <strain evidence="3">YLT18</strain>
    </source>
</reference>
<dbReference type="RefSeq" id="WP_120517147.1">
    <property type="nucleotide sequence ID" value="NZ_QXZY01000008.1"/>
</dbReference>
<organism evidence="2 3">
    <name type="scientific">Chitinophaga barathri</name>
    <dbReference type="NCBI Taxonomy" id="1647451"/>
    <lineage>
        <taxon>Bacteria</taxon>
        <taxon>Pseudomonadati</taxon>
        <taxon>Bacteroidota</taxon>
        <taxon>Chitinophagia</taxon>
        <taxon>Chitinophagales</taxon>
        <taxon>Chitinophagaceae</taxon>
        <taxon>Chitinophaga</taxon>
    </lineage>
</organism>
<dbReference type="OrthoDB" id="769934at2"/>
<dbReference type="CDD" id="cd00093">
    <property type="entry name" value="HTH_XRE"/>
    <property type="match status" value="1"/>
</dbReference>
<dbReference type="SMART" id="SM00530">
    <property type="entry name" value="HTH_XRE"/>
    <property type="match status" value="1"/>
</dbReference>
<evidence type="ECO:0000313" key="2">
    <source>
        <dbReference type="EMBL" id="RPD40536.1"/>
    </source>
</evidence>
<dbReference type="Pfam" id="PF01381">
    <property type="entry name" value="HTH_3"/>
    <property type="match status" value="1"/>
</dbReference>
<protein>
    <submittedName>
        <fullName evidence="2">XRE family transcriptional regulator</fullName>
    </submittedName>
</protein>
<dbReference type="EMBL" id="RMBX01000007">
    <property type="protein sequence ID" value="RPD40536.1"/>
    <property type="molecule type" value="Genomic_DNA"/>
</dbReference>
<dbReference type="InterPro" id="IPR001387">
    <property type="entry name" value="Cro/C1-type_HTH"/>
</dbReference>
<evidence type="ECO:0000313" key="3">
    <source>
        <dbReference type="Proteomes" id="UP000279089"/>
    </source>
</evidence>
<proteinExistence type="predicted"/>
<gene>
    <name evidence="2" type="ORF">EG028_14620</name>
</gene>
<dbReference type="Proteomes" id="UP000279089">
    <property type="component" value="Unassembled WGS sequence"/>
</dbReference>
<accession>A0A3N4MEX2</accession>
<dbReference type="AlphaFoldDB" id="A0A3N4MEX2"/>
<evidence type="ECO:0000259" key="1">
    <source>
        <dbReference type="PROSITE" id="PS50943"/>
    </source>
</evidence>
<sequence length="86" mass="9797">MMLCVNLICPIMVNAEDRKIIVKFGKHLAKLRTEKGLSQRELSHRCRIDYSKIGAMERGEVNLTLVSMVELARGLEISPSLLLNWD</sequence>
<feature type="domain" description="HTH cro/C1-type" evidence="1">
    <location>
        <begin position="28"/>
        <end position="82"/>
    </location>
</feature>
<name>A0A3N4MEX2_9BACT</name>
<dbReference type="PROSITE" id="PS50943">
    <property type="entry name" value="HTH_CROC1"/>
    <property type="match status" value="1"/>
</dbReference>
<dbReference type="InterPro" id="IPR010982">
    <property type="entry name" value="Lambda_DNA-bd_dom_sf"/>
</dbReference>